<evidence type="ECO:0000313" key="13">
    <source>
        <dbReference type="EMBL" id="NMF64119.1"/>
    </source>
</evidence>
<evidence type="ECO:0000256" key="7">
    <source>
        <dbReference type="ARBA" id="ARBA00022695"/>
    </source>
</evidence>
<evidence type="ECO:0000256" key="11">
    <source>
        <dbReference type="ARBA" id="ARBA00048366"/>
    </source>
</evidence>
<evidence type="ECO:0000256" key="9">
    <source>
        <dbReference type="ARBA" id="ARBA00022840"/>
    </source>
</evidence>
<dbReference type="InterPro" id="IPR017945">
    <property type="entry name" value="DHBP_synth_RibB-like_a/b_dom"/>
</dbReference>
<dbReference type="EMBL" id="QMEC01000056">
    <property type="protein sequence ID" value="NMF64119.1"/>
    <property type="molecule type" value="Genomic_DNA"/>
</dbReference>
<comment type="caution">
    <text evidence="13">The sequence shown here is derived from an EMBL/GenBank/DDBJ whole genome shotgun (WGS) entry which is preliminary data.</text>
</comment>
<dbReference type="PROSITE" id="PS51163">
    <property type="entry name" value="YRDC"/>
    <property type="match status" value="1"/>
</dbReference>
<keyword evidence="7" id="KW-0548">Nucleotidyltransferase</keyword>
<evidence type="ECO:0000256" key="5">
    <source>
        <dbReference type="ARBA" id="ARBA00022679"/>
    </source>
</evidence>
<dbReference type="SUPFAM" id="SSF55821">
    <property type="entry name" value="YrdC/RibB"/>
    <property type="match status" value="1"/>
</dbReference>
<keyword evidence="6" id="KW-0819">tRNA processing</keyword>
<sequence>MQVSLDTLILGARAGKLVSFPTDTVPALAAIPEQGELIYAAKQRSRDKPLILMAATAEEIWSFTTGSDQEYEIWHGVAKKYWPGTLTLVLPASKRVPQEIISISDGDCDPHKDKLTPDRTIGIRVPNCRIAQTILAQTGPLVTTSANLSGQPPLQTMAEISAQFPDVLTLAATELKDEVHGDGVPSTVVKWTGNNWQVLRQGATKIEIFS</sequence>
<evidence type="ECO:0000256" key="4">
    <source>
        <dbReference type="ARBA" id="ARBA00022490"/>
    </source>
</evidence>
<comment type="catalytic activity">
    <reaction evidence="11">
        <text>L-threonine + hydrogencarbonate + ATP = L-threonylcarbamoyladenylate + diphosphate + H2O</text>
        <dbReference type="Rhea" id="RHEA:36407"/>
        <dbReference type="ChEBI" id="CHEBI:15377"/>
        <dbReference type="ChEBI" id="CHEBI:17544"/>
        <dbReference type="ChEBI" id="CHEBI:30616"/>
        <dbReference type="ChEBI" id="CHEBI:33019"/>
        <dbReference type="ChEBI" id="CHEBI:57926"/>
        <dbReference type="ChEBI" id="CHEBI:73682"/>
        <dbReference type="EC" id="2.7.7.87"/>
    </reaction>
</comment>
<evidence type="ECO:0000256" key="1">
    <source>
        <dbReference type="ARBA" id="ARBA00004496"/>
    </source>
</evidence>
<dbReference type="RefSeq" id="WP_169265707.1">
    <property type="nucleotide sequence ID" value="NZ_QMEC01000056.1"/>
</dbReference>
<dbReference type="InterPro" id="IPR006070">
    <property type="entry name" value="Sua5-like_dom"/>
</dbReference>
<evidence type="ECO:0000256" key="3">
    <source>
        <dbReference type="ARBA" id="ARBA00012584"/>
    </source>
</evidence>
<protein>
    <recommendedName>
        <fullName evidence="10">L-threonylcarbamoyladenylate synthase</fullName>
        <ecNumber evidence="3">2.7.7.87</ecNumber>
    </recommendedName>
    <alternativeName>
        <fullName evidence="10">L-threonylcarbamoyladenylate synthase</fullName>
    </alternativeName>
</protein>
<dbReference type="EC" id="2.7.7.87" evidence="3"/>
<organism evidence="13 14">
    <name type="scientific">Brasilonema octagenarum UFV-OR1</name>
    <dbReference type="NCBI Taxonomy" id="417115"/>
    <lineage>
        <taxon>Bacteria</taxon>
        <taxon>Bacillati</taxon>
        <taxon>Cyanobacteriota</taxon>
        <taxon>Cyanophyceae</taxon>
        <taxon>Nostocales</taxon>
        <taxon>Scytonemataceae</taxon>
        <taxon>Brasilonema</taxon>
        <taxon>Octagenarum group</taxon>
    </lineage>
</organism>
<gene>
    <name evidence="13" type="ORF">DP115_15615</name>
</gene>
<evidence type="ECO:0000256" key="8">
    <source>
        <dbReference type="ARBA" id="ARBA00022741"/>
    </source>
</evidence>
<accession>A0ABX1MBE0</accession>
<evidence type="ECO:0000259" key="12">
    <source>
        <dbReference type="PROSITE" id="PS51163"/>
    </source>
</evidence>
<evidence type="ECO:0000313" key="14">
    <source>
        <dbReference type="Proteomes" id="UP000762253"/>
    </source>
</evidence>
<name>A0ABX1MBE0_9CYAN</name>
<evidence type="ECO:0000256" key="10">
    <source>
        <dbReference type="ARBA" id="ARBA00029774"/>
    </source>
</evidence>
<keyword evidence="14" id="KW-1185">Reference proteome</keyword>
<keyword evidence="8" id="KW-0547">Nucleotide-binding</keyword>
<dbReference type="PANTHER" id="PTHR17490">
    <property type="entry name" value="SUA5"/>
    <property type="match status" value="1"/>
</dbReference>
<dbReference type="Pfam" id="PF01300">
    <property type="entry name" value="Sua5_yciO_yrdC"/>
    <property type="match status" value="1"/>
</dbReference>
<reference evidence="13 14" key="1">
    <citation type="submission" date="2018-06" db="EMBL/GenBank/DDBJ databases">
        <title>Comparative genomics of Brasilonema spp. strains.</title>
        <authorList>
            <person name="Alvarenga D.O."/>
            <person name="Fiore M.F."/>
            <person name="Varani A.M."/>
        </authorList>
    </citation>
    <scope>NUCLEOTIDE SEQUENCE [LARGE SCALE GENOMIC DNA]</scope>
    <source>
        <strain evidence="13 14">UFV-OR1</strain>
    </source>
</reference>
<keyword evidence="4" id="KW-0963">Cytoplasm</keyword>
<feature type="domain" description="YrdC-like" evidence="12">
    <location>
        <begin position="2"/>
        <end position="204"/>
    </location>
</feature>
<dbReference type="Gene3D" id="3.90.870.10">
    <property type="entry name" value="DHBP synthase"/>
    <property type="match status" value="1"/>
</dbReference>
<proteinExistence type="inferred from homology"/>
<dbReference type="PANTHER" id="PTHR17490:SF16">
    <property type="entry name" value="THREONYLCARBAMOYL-AMP SYNTHASE"/>
    <property type="match status" value="1"/>
</dbReference>
<evidence type="ECO:0000256" key="2">
    <source>
        <dbReference type="ARBA" id="ARBA00007663"/>
    </source>
</evidence>
<keyword evidence="9" id="KW-0067">ATP-binding</keyword>
<keyword evidence="5" id="KW-0808">Transferase</keyword>
<comment type="similarity">
    <text evidence="2">Belongs to the SUA5 family.</text>
</comment>
<dbReference type="InterPro" id="IPR050156">
    <property type="entry name" value="TC-AMP_synthase_SUA5"/>
</dbReference>
<evidence type="ECO:0000256" key="6">
    <source>
        <dbReference type="ARBA" id="ARBA00022694"/>
    </source>
</evidence>
<comment type="subcellular location">
    <subcellularLocation>
        <location evidence="1">Cytoplasm</location>
    </subcellularLocation>
</comment>
<dbReference type="Proteomes" id="UP000762253">
    <property type="component" value="Unassembled WGS sequence"/>
</dbReference>